<keyword evidence="3" id="KW-1185">Reference proteome</keyword>
<reference evidence="3" key="1">
    <citation type="journal article" date="2019" name="bioRxiv">
        <title>Genomics, evolutionary history and diagnostics of the Alternaria alternata species group including apple and Asian pear pathotypes.</title>
        <authorList>
            <person name="Armitage A.D."/>
            <person name="Cockerton H.M."/>
            <person name="Sreenivasaprasad S."/>
            <person name="Woodhall J.W."/>
            <person name="Lane C.R."/>
            <person name="Harrison R.J."/>
            <person name="Clarkson J.P."/>
        </authorList>
    </citation>
    <scope>NUCLEOTIDE SEQUENCE [LARGE SCALE GENOMIC DNA]</scope>
    <source>
        <strain evidence="3">RGR 97.0016</strain>
    </source>
</reference>
<evidence type="ECO:0000256" key="1">
    <source>
        <dbReference type="SAM" id="MobiDB-lite"/>
    </source>
</evidence>
<evidence type="ECO:0000313" key="3">
    <source>
        <dbReference type="Proteomes" id="UP000293823"/>
    </source>
</evidence>
<gene>
    <name evidence="2" type="ORF">AA0113_g6047</name>
</gene>
<protein>
    <submittedName>
        <fullName evidence="2">Uncharacterized protein</fullName>
    </submittedName>
</protein>
<dbReference type="AlphaFoldDB" id="A0A4Q4S0U7"/>
<feature type="region of interest" description="Disordered" evidence="1">
    <location>
        <begin position="15"/>
        <end position="57"/>
    </location>
</feature>
<comment type="caution">
    <text evidence="2">The sequence shown here is derived from an EMBL/GenBank/DDBJ whole genome shotgun (WGS) entry which is preliminary data.</text>
</comment>
<proteinExistence type="predicted"/>
<dbReference type="EMBL" id="PEJP01000021">
    <property type="protein sequence ID" value="RYO63400.1"/>
    <property type="molecule type" value="Genomic_DNA"/>
</dbReference>
<dbReference type="Proteomes" id="UP000293823">
    <property type="component" value="Unassembled WGS sequence"/>
</dbReference>
<name>A0A4Q4S0U7_9PLEO</name>
<organism evidence="2 3">
    <name type="scientific">Alternaria arborescens</name>
    <dbReference type="NCBI Taxonomy" id="156630"/>
    <lineage>
        <taxon>Eukaryota</taxon>
        <taxon>Fungi</taxon>
        <taxon>Dikarya</taxon>
        <taxon>Ascomycota</taxon>
        <taxon>Pezizomycotina</taxon>
        <taxon>Dothideomycetes</taxon>
        <taxon>Pleosporomycetidae</taxon>
        <taxon>Pleosporales</taxon>
        <taxon>Pleosporineae</taxon>
        <taxon>Pleosporaceae</taxon>
        <taxon>Alternaria</taxon>
        <taxon>Alternaria sect. Alternaria</taxon>
    </lineage>
</organism>
<accession>A0A4Q4S0U7</accession>
<evidence type="ECO:0000313" key="2">
    <source>
        <dbReference type="EMBL" id="RYO63400.1"/>
    </source>
</evidence>
<sequence length="57" mass="6321">MCASLLGLIVSNCEKPTGISRDRTKRISLKPTESPQEPTENRASRQRVPAKAEKPED</sequence>